<dbReference type="Proteomes" id="UP001595752">
    <property type="component" value="Unassembled WGS sequence"/>
</dbReference>
<dbReference type="RefSeq" id="WP_377911713.1">
    <property type="nucleotide sequence ID" value="NZ_JBHRZT010000007.1"/>
</dbReference>
<sequence>MQTKHLYYTYSCGVLGDGVKWANTFYNRYVDKNYCCDEPKREFTEFLKSRYMEADGTVGFMTAVRLHRRVVLIWHKMRRSM</sequence>
<protein>
    <submittedName>
        <fullName evidence="1">Adenosylcobinamide amidohydrolase</fullName>
    </submittedName>
</protein>
<evidence type="ECO:0000313" key="2">
    <source>
        <dbReference type="Proteomes" id="UP001595752"/>
    </source>
</evidence>
<dbReference type="Pfam" id="PF01955">
    <property type="entry name" value="CbiZ"/>
    <property type="match status" value="1"/>
</dbReference>
<proteinExistence type="predicted"/>
<keyword evidence="2" id="KW-1185">Reference proteome</keyword>
<evidence type="ECO:0000313" key="1">
    <source>
        <dbReference type="EMBL" id="MFC3882254.1"/>
    </source>
</evidence>
<reference evidence="2" key="1">
    <citation type="journal article" date="2019" name="Int. J. Syst. Evol. Microbiol.">
        <title>The Global Catalogue of Microorganisms (GCM) 10K type strain sequencing project: providing services to taxonomists for standard genome sequencing and annotation.</title>
        <authorList>
            <consortium name="The Broad Institute Genomics Platform"/>
            <consortium name="The Broad Institute Genome Sequencing Center for Infectious Disease"/>
            <person name="Wu L."/>
            <person name="Ma J."/>
        </authorList>
    </citation>
    <scope>NUCLEOTIDE SEQUENCE [LARGE SCALE GENOMIC DNA]</scope>
    <source>
        <strain evidence="2">CCUG 61889</strain>
    </source>
</reference>
<organism evidence="1 2">
    <name type="scientific">Bacillus songklensis</name>
    <dbReference type="NCBI Taxonomy" id="1069116"/>
    <lineage>
        <taxon>Bacteria</taxon>
        <taxon>Bacillati</taxon>
        <taxon>Bacillota</taxon>
        <taxon>Bacilli</taxon>
        <taxon>Bacillales</taxon>
        <taxon>Bacillaceae</taxon>
        <taxon>Bacillus</taxon>
    </lineage>
</organism>
<gene>
    <name evidence="1" type="ORF">ACFOU2_01400</name>
</gene>
<name>A0ABV8AZH6_9BACI</name>
<dbReference type="EMBL" id="JBHRZT010000007">
    <property type="protein sequence ID" value="MFC3882254.1"/>
    <property type="molecule type" value="Genomic_DNA"/>
</dbReference>
<accession>A0ABV8AZH6</accession>
<comment type="caution">
    <text evidence="1">The sequence shown here is derived from an EMBL/GenBank/DDBJ whole genome shotgun (WGS) entry which is preliminary data.</text>
</comment>
<dbReference type="InterPro" id="IPR002808">
    <property type="entry name" value="AdoCbi_amidolase"/>
</dbReference>